<accession>A0A9P6SVN4</accession>
<proteinExistence type="predicted"/>
<dbReference type="InterPro" id="IPR032675">
    <property type="entry name" value="LRR_dom_sf"/>
</dbReference>
<keyword evidence="2" id="KW-1185">Reference proteome</keyword>
<dbReference type="OrthoDB" id="550575at2759"/>
<evidence type="ECO:0000313" key="2">
    <source>
        <dbReference type="Proteomes" id="UP000749646"/>
    </source>
</evidence>
<dbReference type="EMBL" id="JAAAHW010000015">
    <property type="protein sequence ID" value="KAG0007078.1"/>
    <property type="molecule type" value="Genomic_DNA"/>
</dbReference>
<gene>
    <name evidence="1" type="ORF">BGZ65_009383</name>
</gene>
<protein>
    <submittedName>
        <fullName evidence="1">Uncharacterized protein</fullName>
    </submittedName>
</protein>
<comment type="caution">
    <text evidence="1">The sequence shown here is derived from an EMBL/GenBank/DDBJ whole genome shotgun (WGS) entry which is preliminary data.</text>
</comment>
<evidence type="ECO:0000313" key="1">
    <source>
        <dbReference type="EMBL" id="KAG0007078.1"/>
    </source>
</evidence>
<dbReference type="SUPFAM" id="SSF52047">
    <property type="entry name" value="RNI-like"/>
    <property type="match status" value="1"/>
</dbReference>
<dbReference type="Gene3D" id="3.80.10.10">
    <property type="entry name" value="Ribonuclease Inhibitor"/>
    <property type="match status" value="1"/>
</dbReference>
<organism evidence="1 2">
    <name type="scientific">Modicella reniformis</name>
    <dbReference type="NCBI Taxonomy" id="1440133"/>
    <lineage>
        <taxon>Eukaryota</taxon>
        <taxon>Fungi</taxon>
        <taxon>Fungi incertae sedis</taxon>
        <taxon>Mucoromycota</taxon>
        <taxon>Mortierellomycotina</taxon>
        <taxon>Mortierellomycetes</taxon>
        <taxon>Mortierellales</taxon>
        <taxon>Mortierellaceae</taxon>
        <taxon>Modicella</taxon>
    </lineage>
</organism>
<reference evidence="1" key="1">
    <citation type="journal article" date="2020" name="Fungal Divers.">
        <title>Resolving the Mortierellaceae phylogeny through synthesis of multi-gene phylogenetics and phylogenomics.</title>
        <authorList>
            <person name="Vandepol N."/>
            <person name="Liber J."/>
            <person name="Desiro A."/>
            <person name="Na H."/>
            <person name="Kennedy M."/>
            <person name="Barry K."/>
            <person name="Grigoriev I.V."/>
            <person name="Miller A.N."/>
            <person name="O'Donnell K."/>
            <person name="Stajich J.E."/>
            <person name="Bonito G."/>
        </authorList>
    </citation>
    <scope>NUCLEOTIDE SEQUENCE</scope>
    <source>
        <strain evidence="1">MES-2147</strain>
    </source>
</reference>
<name>A0A9P6SVN4_9FUNG</name>
<dbReference type="AlphaFoldDB" id="A0A9P6SVN4"/>
<dbReference type="Proteomes" id="UP000749646">
    <property type="component" value="Unassembled WGS sequence"/>
</dbReference>
<sequence length="489" mass="55441">MVKYLPHLRILRINGCYGMGLAWLRPLQDLEYLQELAFMNDTEFDCNDIIHIYDESVVADIDDDWQGNAADNDDEDIDQFDDFEPAAEEEEEGTFMKYRKTDYLGEFLVARASTLTRLSFEGSDVLGFKLFVACEPPPLSPTTEDAAEAGKVGLSMVVDRPCPPILGLKYVNFSKAGIDRAALVIEPLLRQCPDLEILDVSNCLESSWSRFQWSILSHACLKLSTLNFGGFGEIDNDQLILVIQACHGLRSLIAYQTNIEDKVLEAIVDKWIGGQGGGGGDIHLSPRAQPFLELDVSWCTNLKQGSIERVVQTISTLKSIKFSWCQYIEMSVFQRPWGCLNLEELEAQGLDQSPGHKSNEECIEVSIFRQVSKLKRLRRLVIGSDVMLVVRDKGFGLLLESEEREQQQEEEEQQQQQQQQQVGLLGLEYLDFVGHEDFPLGESEVEVIATAFPKLKHFHYGVGLVPGEMRELLTKMRPEIQQKEERVYF</sequence>